<feature type="chain" id="PRO_5017395011" evidence="3">
    <location>
        <begin position="29"/>
        <end position="492"/>
    </location>
</feature>
<dbReference type="Gene3D" id="3.40.710.10">
    <property type="entry name" value="DD-peptidase/beta-lactamase superfamily"/>
    <property type="match status" value="2"/>
</dbReference>
<protein>
    <submittedName>
        <fullName evidence="4">D-alanyl-D-alanine carboxypeptidase/D-alanyl-D-alanine-endopeptidase</fullName>
        <ecNumber evidence="4">3.4.16.4</ecNumber>
    </submittedName>
</protein>
<dbReference type="PANTHER" id="PTHR30023">
    <property type="entry name" value="D-ALANYL-D-ALANINE CARBOXYPEPTIDASE"/>
    <property type="match status" value="1"/>
</dbReference>
<keyword evidence="4" id="KW-0121">Carboxypeptidase</keyword>
<comment type="similarity">
    <text evidence="1">Belongs to the peptidase S13 family.</text>
</comment>
<keyword evidence="3" id="KW-0732">Signal</keyword>
<dbReference type="InterPro" id="IPR012338">
    <property type="entry name" value="Beta-lactam/transpept-like"/>
</dbReference>
<evidence type="ECO:0000313" key="4">
    <source>
        <dbReference type="EMBL" id="RIJ29061.1"/>
    </source>
</evidence>
<dbReference type="InterPro" id="IPR000667">
    <property type="entry name" value="Peptidase_S13"/>
</dbReference>
<proteinExistence type="inferred from homology"/>
<evidence type="ECO:0000256" key="1">
    <source>
        <dbReference type="ARBA" id="ARBA00006096"/>
    </source>
</evidence>
<evidence type="ECO:0000256" key="2">
    <source>
        <dbReference type="ARBA" id="ARBA00022801"/>
    </source>
</evidence>
<dbReference type="Proteomes" id="UP000265845">
    <property type="component" value="Unassembled WGS sequence"/>
</dbReference>
<dbReference type="GO" id="GO:0006508">
    <property type="term" value="P:proteolysis"/>
    <property type="evidence" value="ECO:0007669"/>
    <property type="project" value="InterPro"/>
</dbReference>
<dbReference type="SUPFAM" id="SSF56601">
    <property type="entry name" value="beta-lactamase/transpeptidase-like"/>
    <property type="match status" value="1"/>
</dbReference>
<reference evidence="4 5" key="1">
    <citation type="submission" date="2018-08" db="EMBL/GenBank/DDBJ databases">
        <title>Henriciella mobilis sp. nov., isolated from seawater.</title>
        <authorList>
            <person name="Cheng H."/>
            <person name="Wu Y.-H."/>
            <person name="Xu X.-W."/>
            <person name="Guo L.-L."/>
        </authorList>
    </citation>
    <scope>NUCLEOTIDE SEQUENCE [LARGE SCALE GENOMIC DNA]</scope>
    <source>
        <strain evidence="4 5">CCUG67844</strain>
    </source>
</reference>
<dbReference type="NCBIfam" id="TIGR00666">
    <property type="entry name" value="PBP4"/>
    <property type="match status" value="1"/>
</dbReference>
<dbReference type="PANTHER" id="PTHR30023:SF0">
    <property type="entry name" value="PENICILLIN-SENSITIVE CARBOXYPEPTIDASE A"/>
    <property type="match status" value="1"/>
</dbReference>
<evidence type="ECO:0000256" key="3">
    <source>
        <dbReference type="SAM" id="SignalP"/>
    </source>
</evidence>
<accession>A0A399REV7</accession>
<keyword evidence="5" id="KW-1185">Reference proteome</keyword>
<feature type="signal peptide" evidence="3">
    <location>
        <begin position="1"/>
        <end position="28"/>
    </location>
</feature>
<organism evidence="4 5">
    <name type="scientific">Henriciella algicola</name>
    <dbReference type="NCBI Taxonomy" id="1608422"/>
    <lineage>
        <taxon>Bacteria</taxon>
        <taxon>Pseudomonadati</taxon>
        <taxon>Pseudomonadota</taxon>
        <taxon>Alphaproteobacteria</taxon>
        <taxon>Hyphomonadales</taxon>
        <taxon>Hyphomonadaceae</taxon>
        <taxon>Henriciella</taxon>
    </lineage>
</organism>
<dbReference type="Gene3D" id="3.50.80.20">
    <property type="entry name" value="D-Ala-D-Ala carboxypeptidase C, peptidase S13"/>
    <property type="match status" value="1"/>
</dbReference>
<keyword evidence="4" id="KW-0645">Protease</keyword>
<name>A0A399REV7_9PROT</name>
<dbReference type="PRINTS" id="PR00922">
    <property type="entry name" value="DADACBPTASE3"/>
</dbReference>
<keyword evidence="2 4" id="KW-0378">Hydrolase</keyword>
<comment type="caution">
    <text evidence="4">The sequence shown here is derived from an EMBL/GenBank/DDBJ whole genome shotgun (WGS) entry which is preliminary data.</text>
</comment>
<gene>
    <name evidence="4" type="primary">dacB</name>
    <name evidence="4" type="ORF">D1222_11920</name>
</gene>
<dbReference type="AlphaFoldDB" id="A0A399REV7"/>
<dbReference type="Pfam" id="PF02113">
    <property type="entry name" value="Peptidase_S13"/>
    <property type="match status" value="1"/>
</dbReference>
<dbReference type="EMBL" id="QWGA01000007">
    <property type="protein sequence ID" value="RIJ29061.1"/>
    <property type="molecule type" value="Genomic_DNA"/>
</dbReference>
<dbReference type="EC" id="3.4.16.4" evidence="4"/>
<dbReference type="GO" id="GO:0009002">
    <property type="term" value="F:serine-type D-Ala-D-Ala carboxypeptidase activity"/>
    <property type="evidence" value="ECO:0007669"/>
    <property type="project" value="UniProtKB-EC"/>
</dbReference>
<dbReference type="RefSeq" id="WP_119454476.1">
    <property type="nucleotide sequence ID" value="NZ_QWGA01000007.1"/>
</dbReference>
<evidence type="ECO:0000313" key="5">
    <source>
        <dbReference type="Proteomes" id="UP000265845"/>
    </source>
</evidence>
<dbReference type="OrthoDB" id="5372081at2"/>
<dbReference type="GO" id="GO:0000270">
    <property type="term" value="P:peptidoglycan metabolic process"/>
    <property type="evidence" value="ECO:0007669"/>
    <property type="project" value="TreeGrafter"/>
</dbReference>
<sequence>MSDRAYGLTTLLRSIAAGAGMLAATCLAVPAAAQQIAAEAIELPDLEGGRWGVSVVSLDGEEVFSVAADQRFAPASTLKVVTTAAAFRMLGDFDSGRWPGGTSARLETTAESVHPNLVLIGAGDPTLSASSRCTSNCLQDLADAIAASGVTDLNGVDVDDSLFQPPHWPAGWTHEDFRFGYATSISALSVNSGVARARLTPGSRRGLPPEVSWEWVPFFDINTDEAETVSTRQFNVDLIRRPGAEEAYLLGRLPLASPPVHLQFGLDDPSLYAGEVLKAMLEERGITVHGPVFRGTVIHEPEADADDTAPPPDFVLPGPDTTMLLEEVLHESNNFYTEVLLHHISLSVRDRSQDAGLELMGDMLVDAGASRSEFSLSDGSGLSVYNRLTPSAMTDLLVWASRQSWFDTWYGFFSQAGVDGTLKYRFTELGRDDRFRAKTGSLTGTGSLAGYFTARDGKRYAFAVFANDSSLRSSATRRRIDELLEDVIERID</sequence>